<keyword evidence="8" id="KW-1185">Reference proteome</keyword>
<evidence type="ECO:0000256" key="4">
    <source>
        <dbReference type="ARBA" id="ARBA00023172"/>
    </source>
</evidence>
<keyword evidence="3" id="KW-0238">DNA-binding</keyword>
<gene>
    <name evidence="7" type="ORF">EHS19_01195</name>
</gene>
<evidence type="ECO:0000313" key="8">
    <source>
        <dbReference type="Proteomes" id="UP000326336"/>
    </source>
</evidence>
<name>A0A5N5RLV5_9BIFI</name>
<evidence type="ECO:0000313" key="7">
    <source>
        <dbReference type="EMBL" id="KAB5608277.1"/>
    </source>
</evidence>
<dbReference type="GO" id="GO:0032196">
    <property type="term" value="P:transposition"/>
    <property type="evidence" value="ECO:0007669"/>
    <property type="project" value="UniProtKB-KW"/>
</dbReference>
<dbReference type="InterPro" id="IPR001959">
    <property type="entry name" value="Transposase"/>
</dbReference>
<evidence type="ECO:0000259" key="6">
    <source>
        <dbReference type="Pfam" id="PF07282"/>
    </source>
</evidence>
<dbReference type="GO" id="GO:0003677">
    <property type="term" value="F:DNA binding"/>
    <property type="evidence" value="ECO:0007669"/>
    <property type="project" value="UniProtKB-KW"/>
</dbReference>
<dbReference type="AlphaFoldDB" id="A0A5N5RLV5"/>
<keyword evidence="4" id="KW-0233">DNA recombination</keyword>
<accession>A0A5N5RLV5</accession>
<dbReference type="Proteomes" id="UP000326336">
    <property type="component" value="Unassembled WGS sequence"/>
</dbReference>
<dbReference type="OrthoDB" id="6230307at2"/>
<protein>
    <submittedName>
        <fullName evidence="7">Transposase</fullName>
    </submittedName>
</protein>
<reference evidence="7 8" key="1">
    <citation type="journal article" date="2019" name="Int. J. Syst. Evol. Microbiol.">
        <title>Bifidobacterium jacchi sp. nov., isolated from the faeces of a baby common marmoset (Callithrix jacchus).</title>
        <authorList>
            <person name="Modesto M."/>
            <person name="Watanabe K."/>
            <person name="Arita M."/>
            <person name="Satti M."/>
            <person name="Oki K."/>
            <person name="Sciavilla P."/>
            <person name="Patavino C."/>
            <person name="Camma C."/>
            <person name="Michelini S."/>
            <person name="Sgorbati B."/>
            <person name="Mattarelli P."/>
        </authorList>
    </citation>
    <scope>NUCLEOTIDE SEQUENCE [LARGE SCALE GENOMIC DNA]</scope>
    <source>
        <strain evidence="7 8">MRM 9.3</strain>
    </source>
</reference>
<comment type="similarity">
    <text evidence="1">In the C-terminal section; belongs to the transposase 35 family.</text>
</comment>
<sequence>MARKDDKIYRAYEVGFPANAGKIDQLKRLMPVWRRGLRRTLNVLEHALLSGEKMPRWVDAKTWDDGLSQRQWDSVTRQAKAMLDSWMSLREADFRRIVSHSSLTADMKQALYRINLRHAWWETGDDEAHRMARRIMKHIRKRIPFPNPMHCRTMSMDGKIASIQPSNGGEYYHWARISTLTRNKPIHAPLIIHADLEPHLHPDDPETLANHLQLRVNEDGTLTARLMTTQDKPPVRQTGDTIGLDWGMQSLFATSTGRLYGLRLFAWLKQRDDELLALIRDLARSNVRYKQSKRYRRFNKRIRDYVTNEVNRVLNLIADDQVRELVVEDLDFRHGGLSKHMNRLVTRAGRGAVRRKLRRLESATGITVTPVNPAYTSQECPSCGGSARILAHFGLRPAL</sequence>
<evidence type="ECO:0000256" key="1">
    <source>
        <dbReference type="ARBA" id="ARBA00008761"/>
    </source>
</evidence>
<dbReference type="EMBL" id="RQSP01000003">
    <property type="protein sequence ID" value="KAB5608277.1"/>
    <property type="molecule type" value="Genomic_DNA"/>
</dbReference>
<feature type="domain" description="Cas12f1-like TNB" evidence="6">
    <location>
        <begin position="354"/>
        <end position="386"/>
    </location>
</feature>
<dbReference type="Pfam" id="PF07282">
    <property type="entry name" value="Cas12f1-like_TNB"/>
    <property type="match status" value="1"/>
</dbReference>
<comment type="caution">
    <text evidence="7">The sequence shown here is derived from an EMBL/GenBank/DDBJ whole genome shotgun (WGS) entry which is preliminary data.</text>
</comment>
<dbReference type="InterPro" id="IPR010095">
    <property type="entry name" value="Cas12f1-like_TNB"/>
</dbReference>
<dbReference type="Pfam" id="PF01385">
    <property type="entry name" value="OrfB_IS605"/>
    <property type="match status" value="1"/>
</dbReference>
<proteinExistence type="inferred from homology"/>
<feature type="domain" description="Probable transposase IS891/IS1136/IS1341" evidence="5">
    <location>
        <begin position="228"/>
        <end position="330"/>
    </location>
</feature>
<dbReference type="GO" id="GO:0006310">
    <property type="term" value="P:DNA recombination"/>
    <property type="evidence" value="ECO:0007669"/>
    <property type="project" value="UniProtKB-KW"/>
</dbReference>
<evidence type="ECO:0000256" key="2">
    <source>
        <dbReference type="ARBA" id="ARBA00022578"/>
    </source>
</evidence>
<organism evidence="7 8">
    <name type="scientific">Bifidobacterium jacchi</name>
    <dbReference type="NCBI Taxonomy" id="2490545"/>
    <lineage>
        <taxon>Bacteria</taxon>
        <taxon>Bacillati</taxon>
        <taxon>Actinomycetota</taxon>
        <taxon>Actinomycetes</taxon>
        <taxon>Bifidobacteriales</taxon>
        <taxon>Bifidobacteriaceae</taxon>
        <taxon>Bifidobacterium</taxon>
    </lineage>
</organism>
<keyword evidence="2" id="KW-0815">Transposition</keyword>
<evidence type="ECO:0000259" key="5">
    <source>
        <dbReference type="Pfam" id="PF01385"/>
    </source>
</evidence>
<evidence type="ECO:0000256" key="3">
    <source>
        <dbReference type="ARBA" id="ARBA00023125"/>
    </source>
</evidence>